<name>A0ABD1F304_HYPHA</name>
<dbReference type="EMBL" id="JBDJPC010000003">
    <property type="protein sequence ID" value="KAL1509633.1"/>
    <property type="molecule type" value="Genomic_DNA"/>
</dbReference>
<keyword evidence="2" id="KW-1185">Reference proteome</keyword>
<comment type="caution">
    <text evidence="1">The sequence shown here is derived from an EMBL/GenBank/DDBJ whole genome shotgun (WGS) entry which is preliminary data.</text>
</comment>
<evidence type="ECO:0000313" key="1">
    <source>
        <dbReference type="EMBL" id="KAL1509633.1"/>
    </source>
</evidence>
<organism evidence="1 2">
    <name type="scientific">Hypothenemus hampei</name>
    <name type="common">Coffee berry borer</name>
    <dbReference type="NCBI Taxonomy" id="57062"/>
    <lineage>
        <taxon>Eukaryota</taxon>
        <taxon>Metazoa</taxon>
        <taxon>Ecdysozoa</taxon>
        <taxon>Arthropoda</taxon>
        <taxon>Hexapoda</taxon>
        <taxon>Insecta</taxon>
        <taxon>Pterygota</taxon>
        <taxon>Neoptera</taxon>
        <taxon>Endopterygota</taxon>
        <taxon>Coleoptera</taxon>
        <taxon>Polyphaga</taxon>
        <taxon>Cucujiformia</taxon>
        <taxon>Curculionidae</taxon>
        <taxon>Scolytinae</taxon>
        <taxon>Hypothenemus</taxon>
    </lineage>
</organism>
<reference evidence="1 2" key="1">
    <citation type="submission" date="2024-05" db="EMBL/GenBank/DDBJ databases">
        <title>Genetic variation in Jamaican populations of the coffee berry borer (Hypothenemus hampei).</title>
        <authorList>
            <person name="Errbii M."/>
            <person name="Myrie A."/>
        </authorList>
    </citation>
    <scope>NUCLEOTIDE SEQUENCE [LARGE SCALE GENOMIC DNA]</scope>
    <source>
        <strain evidence="1">JA-Hopewell-2020-01-JO</strain>
        <tissue evidence="1">Whole body</tissue>
    </source>
</reference>
<sequence>MSEAKETQPRFPPYTAKLNDAVMKFSPHQPLETLSVRSLGLNSYYVTMRHELFGLSQLLIEQRREKLKKLLIEDFLREENELNEVDLGYITTQP</sequence>
<gene>
    <name evidence="1" type="ORF">ABEB36_004342</name>
</gene>
<protein>
    <submittedName>
        <fullName evidence="1">Uncharacterized protein</fullName>
    </submittedName>
</protein>
<accession>A0ABD1F304</accession>
<proteinExistence type="predicted"/>
<dbReference type="Proteomes" id="UP001566132">
    <property type="component" value="Unassembled WGS sequence"/>
</dbReference>
<dbReference type="AlphaFoldDB" id="A0ABD1F304"/>
<evidence type="ECO:0000313" key="2">
    <source>
        <dbReference type="Proteomes" id="UP001566132"/>
    </source>
</evidence>